<evidence type="ECO:0000256" key="1">
    <source>
        <dbReference type="SAM" id="Phobius"/>
    </source>
</evidence>
<evidence type="ECO:0000313" key="3">
    <source>
        <dbReference type="Proteomes" id="UP000199283"/>
    </source>
</evidence>
<evidence type="ECO:0000313" key="2">
    <source>
        <dbReference type="EMBL" id="SEK60079.1"/>
    </source>
</evidence>
<sequence length="107" mass="12073">MKELLRVLLPLLVWLASFSAIYGLHGLGCASGWTEVALPVMSLFRWVLFLAWSATIFFQLLLLLALRTQRFDTTSSFIRRLSITNSWTALIATFWTLYPIAVSSTCG</sequence>
<name>A0A1H7IC79_9RHOB</name>
<accession>A0A1H7IC79</accession>
<feature type="transmembrane region" description="Helical" evidence="1">
    <location>
        <begin position="43"/>
        <end position="65"/>
    </location>
</feature>
<gene>
    <name evidence="2" type="ORF">SAMN04488526_0996</name>
</gene>
<keyword evidence="1" id="KW-0472">Membrane</keyword>
<feature type="transmembrane region" description="Helical" evidence="1">
    <location>
        <begin position="77"/>
        <end position="98"/>
    </location>
</feature>
<keyword evidence="1" id="KW-1133">Transmembrane helix</keyword>
<dbReference type="AlphaFoldDB" id="A0A1H7IC79"/>
<dbReference type="Proteomes" id="UP000199283">
    <property type="component" value="Unassembled WGS sequence"/>
</dbReference>
<dbReference type="OrthoDB" id="7433399at2"/>
<dbReference type="EMBL" id="FNZQ01000001">
    <property type="protein sequence ID" value="SEK60079.1"/>
    <property type="molecule type" value="Genomic_DNA"/>
</dbReference>
<keyword evidence="3" id="KW-1185">Reference proteome</keyword>
<dbReference type="RefSeq" id="WP_092760283.1">
    <property type="nucleotide sequence ID" value="NZ_FNZQ01000001.1"/>
</dbReference>
<dbReference type="STRING" id="188906.SAMN04488526_0996"/>
<proteinExistence type="predicted"/>
<protein>
    <submittedName>
        <fullName evidence="2">Uncharacterized protein</fullName>
    </submittedName>
</protein>
<keyword evidence="1" id="KW-0812">Transmembrane</keyword>
<reference evidence="2 3" key="1">
    <citation type="submission" date="2016-10" db="EMBL/GenBank/DDBJ databases">
        <authorList>
            <person name="de Groot N.N."/>
        </authorList>
    </citation>
    <scope>NUCLEOTIDE SEQUENCE [LARGE SCALE GENOMIC DNA]</scope>
    <source>
        <strain evidence="2 3">DSM 14858</strain>
    </source>
</reference>
<organism evidence="2 3">
    <name type="scientific">Jannaschia helgolandensis</name>
    <dbReference type="NCBI Taxonomy" id="188906"/>
    <lineage>
        <taxon>Bacteria</taxon>
        <taxon>Pseudomonadati</taxon>
        <taxon>Pseudomonadota</taxon>
        <taxon>Alphaproteobacteria</taxon>
        <taxon>Rhodobacterales</taxon>
        <taxon>Roseobacteraceae</taxon>
        <taxon>Jannaschia</taxon>
    </lineage>
</organism>